<dbReference type="Pfam" id="PF24357">
    <property type="entry name" value="TMD0_ABC"/>
    <property type="match status" value="1"/>
</dbReference>
<sequence>MNDTAVWCHDGAFGPAINGCRDDFDFTFAFEQYFFSLVPSGLFLLAAPIRIALLRKAPSKVDGSFLRTAKVTTIAMFSCLQLTLLVLWGAQHQYPDGTRQAGLAASALSMAASLTLLPLSYIEHSRSLRPSLLLTAYLAITVLFDIATLRTLWAMSAFDSLITLRPVFTTSFALKVTLLILEAAQKREFFLEQYQNTSPEESSGLLGQGLMLWLNKLIFFGARHLLTPRNIYPVTADMRSEKLGGDFWGIWEKTEEKSQSLKKSLFRLLWWPILIPILPRLALLAFTMCQPLMLQRLLNYLSDPAQLENRNIGYGLVGAAVIIYIGMAVSAAIYWHRQYRFMAMIRGSLTTAVFKKTLQLNTSAANDAKTVTLMSADCERIVRGLMDLHELWANVSQVALATYLIQTQLGVACVAPVAVTLLTTGLTVVVANFTPRFQIRWIEKLESRIAVTSSVLDAMKAIKITNLTQKVSKVLSAARENELAAASSFRIVSVITATIGYVPQLVSPVVTFAVFIAVAKGNNTSLDATRVFTSLSLLLLVADPLFNLFGGLVDFMTALACLKRVQDFLTTAPRADKRVIIEAGKSLSTEPTDKSACIVVKDCTFGWGEDKSEVVTGFNLTVNSGEIVTIVGPVACGKSTVIKGLLGSTPVFEGSVTLAYPEISFCDQSPWIMNGTVRSNIIYASEFDSDLYNAVINACDLETDFGSLSKGDMTIVGSKGFALSAGQRQRVALARAVYSRNKIAILDDVFSQLDINTQNNIAQRLLGSDGLFRRWGTPVVMTASSSRLLSYADKIISLSQDGKVIQQGSFDDLKNVPGYIQDVVQPESGHANDSSETSGSVEENSGSTNSPVPKIMDVVEDVEAEDAKPPATDLSVYKYYLSRINWKNTAIFLVFQICLAVSSAFGYIWIKWWTDESSEFPNARTSYYIGIYAALQGAALAASALVTWWSLNVLAVVTGLQLHADLSKTVMSSTMKLFSSTDSGNILNRFTQDLQLADVQLPLAVQVVVTNLLIGICQAGLIASASGWIALSYPFLLAVFYLIPKYYVKTARQMRSLDLEEKAPLYTHFLETLSGLTTIRAFSTSHFSIKHHFSLVDRSQKPFYLMYVIQKWLGLVLDLAIAGLAALVVGLAVGPLRTTISPGFTGVSLTQIVSFTGYLKMLVLFWAQMQMAMEAVRRVRDFGRDTEVEDDGGDEVDEDWPERGEVVIKGLGAKYWNEDAEPVLQDINLEIKPGEKVCICGRTGSGKSSLVLTLLRLLDPTEGTIEIDGIDINSVSRHTVRSRVAGVAEEPFFLPDTVRDNMDPYGQETDDRIIQTLVDVGLWTGVFDKEDGRGLDATLDKEQLSHGQRQLFNIARAMLRGSRLLVLDEVTSSLDAQAEKLIYRLFETRLKHCTVIAVIHKVEFAHGFDMIVTMEKGRIVDVVNGGE</sequence>
<dbReference type="FunFam" id="3.40.50.300:FF:002145">
    <property type="entry name" value="ABC transporter (MsbA subfamily)"/>
    <property type="match status" value="1"/>
</dbReference>
<keyword evidence="3" id="KW-0813">Transport</keyword>
<dbReference type="Gene3D" id="1.20.1560.10">
    <property type="entry name" value="ABC transporter type 1, transmembrane domain"/>
    <property type="match status" value="2"/>
</dbReference>
<feature type="transmembrane region" description="Helical" evidence="13">
    <location>
        <begin position="537"/>
        <end position="562"/>
    </location>
</feature>
<feature type="transmembrane region" description="Helical" evidence="13">
    <location>
        <begin position="134"/>
        <end position="156"/>
    </location>
</feature>
<dbReference type="SMART" id="SM00382">
    <property type="entry name" value="AAA"/>
    <property type="match status" value="2"/>
</dbReference>
<gene>
    <name evidence="16" type="ORF">QBC38DRAFT_490809</name>
</gene>
<dbReference type="Gene3D" id="3.40.50.300">
    <property type="entry name" value="P-loop containing nucleotide triphosphate hydrolases"/>
    <property type="match status" value="2"/>
</dbReference>
<dbReference type="Pfam" id="PF00664">
    <property type="entry name" value="ABC_membrane"/>
    <property type="match status" value="2"/>
</dbReference>
<dbReference type="FunFam" id="1.20.1560.10:FF:000066">
    <property type="entry name" value="ABC multidrug transporter (Eurofung)"/>
    <property type="match status" value="1"/>
</dbReference>
<evidence type="ECO:0000256" key="4">
    <source>
        <dbReference type="ARBA" id="ARBA00022475"/>
    </source>
</evidence>
<dbReference type="CDD" id="cd18579">
    <property type="entry name" value="ABC_6TM_ABCC_D1"/>
    <property type="match status" value="1"/>
</dbReference>
<evidence type="ECO:0000259" key="14">
    <source>
        <dbReference type="PROSITE" id="PS50893"/>
    </source>
</evidence>
<comment type="function">
    <text evidence="11">ABC-type transporter; part of the gene cluster that mediates the biosynthesis of the phomopsins, a group of hexapeptide mycotoxins which infects lupins and causes lupinosis disease in livestock.</text>
</comment>
<feature type="transmembrane region" description="Helical" evidence="13">
    <location>
        <begin position="1028"/>
        <end position="1048"/>
    </location>
</feature>
<dbReference type="EMBL" id="MU865495">
    <property type="protein sequence ID" value="KAK4222045.1"/>
    <property type="molecule type" value="Genomic_DNA"/>
</dbReference>
<dbReference type="GO" id="GO:0005886">
    <property type="term" value="C:plasma membrane"/>
    <property type="evidence" value="ECO:0007669"/>
    <property type="project" value="UniProtKB-SubCell"/>
</dbReference>
<dbReference type="InterPro" id="IPR050173">
    <property type="entry name" value="ABC_transporter_C-like"/>
</dbReference>
<feature type="transmembrane region" description="Helical" evidence="13">
    <location>
        <begin position="930"/>
        <end position="951"/>
    </location>
</feature>
<reference evidence="16" key="2">
    <citation type="submission" date="2023-05" db="EMBL/GenBank/DDBJ databases">
        <authorList>
            <consortium name="Lawrence Berkeley National Laboratory"/>
            <person name="Steindorff A."/>
            <person name="Hensen N."/>
            <person name="Bonometti L."/>
            <person name="Westerberg I."/>
            <person name="Brannstrom I.O."/>
            <person name="Guillou S."/>
            <person name="Cros-Aarteil S."/>
            <person name="Calhoun S."/>
            <person name="Haridas S."/>
            <person name="Kuo A."/>
            <person name="Mondo S."/>
            <person name="Pangilinan J."/>
            <person name="Riley R."/>
            <person name="Labutti K."/>
            <person name="Andreopoulos B."/>
            <person name="Lipzen A."/>
            <person name="Chen C."/>
            <person name="Yanf M."/>
            <person name="Daum C."/>
            <person name="Ng V."/>
            <person name="Clum A."/>
            <person name="Ohm R."/>
            <person name="Martin F."/>
            <person name="Silar P."/>
            <person name="Natvig D."/>
            <person name="Lalanne C."/>
            <person name="Gautier V."/>
            <person name="Ament-Velasquez S.L."/>
            <person name="Kruys A."/>
            <person name="Hutchinson M.I."/>
            <person name="Powell A.J."/>
            <person name="Barry K."/>
            <person name="Miller A.N."/>
            <person name="Grigoriev I.V."/>
            <person name="Debuchy R."/>
            <person name="Gladieux P."/>
            <person name="Thoren M.H."/>
            <person name="Johannesson H."/>
        </authorList>
    </citation>
    <scope>NUCLEOTIDE SEQUENCE</scope>
    <source>
        <strain evidence="16">CBS 990.96</strain>
    </source>
</reference>
<accession>A0AAN6YP23</accession>
<feature type="domain" description="ABC transmembrane type-1" evidence="15">
    <location>
        <begin position="890"/>
        <end position="1171"/>
    </location>
</feature>
<dbReference type="SUPFAM" id="SSF52540">
    <property type="entry name" value="P-loop containing nucleoside triphosphate hydrolases"/>
    <property type="match status" value="2"/>
</dbReference>
<evidence type="ECO:0000256" key="7">
    <source>
        <dbReference type="ARBA" id="ARBA00022840"/>
    </source>
</evidence>
<feature type="domain" description="ABC transporter" evidence="14">
    <location>
        <begin position="598"/>
        <end position="826"/>
    </location>
</feature>
<feature type="transmembrane region" description="Helical" evidence="13">
    <location>
        <begin position="74"/>
        <end position="91"/>
    </location>
</feature>
<dbReference type="SUPFAM" id="SSF90123">
    <property type="entry name" value="ABC transporter transmembrane region"/>
    <property type="match status" value="2"/>
</dbReference>
<dbReference type="PANTHER" id="PTHR24223:SF399">
    <property type="entry name" value="ABC TRANSPORTER ATNG"/>
    <property type="match status" value="1"/>
</dbReference>
<evidence type="ECO:0000256" key="13">
    <source>
        <dbReference type="SAM" id="Phobius"/>
    </source>
</evidence>
<comment type="similarity">
    <text evidence="2">Belongs to the ABC transporter superfamily. ABCC family. Conjugate transporter (TC 3.A.1.208) subfamily.</text>
</comment>
<feature type="transmembrane region" description="Helical" evidence="13">
    <location>
        <begin position="1146"/>
        <end position="1167"/>
    </location>
</feature>
<keyword evidence="10" id="KW-0325">Glycoprotein</keyword>
<dbReference type="InterPro" id="IPR027417">
    <property type="entry name" value="P-loop_NTPase"/>
</dbReference>
<evidence type="ECO:0000256" key="9">
    <source>
        <dbReference type="ARBA" id="ARBA00023136"/>
    </source>
</evidence>
<reference evidence="16" key="1">
    <citation type="journal article" date="2023" name="Mol. Phylogenet. Evol.">
        <title>Genome-scale phylogeny and comparative genomics of the fungal order Sordariales.</title>
        <authorList>
            <person name="Hensen N."/>
            <person name="Bonometti L."/>
            <person name="Westerberg I."/>
            <person name="Brannstrom I.O."/>
            <person name="Guillou S."/>
            <person name="Cros-Aarteil S."/>
            <person name="Calhoun S."/>
            <person name="Haridas S."/>
            <person name="Kuo A."/>
            <person name="Mondo S."/>
            <person name="Pangilinan J."/>
            <person name="Riley R."/>
            <person name="LaButti K."/>
            <person name="Andreopoulos B."/>
            <person name="Lipzen A."/>
            <person name="Chen C."/>
            <person name="Yan M."/>
            <person name="Daum C."/>
            <person name="Ng V."/>
            <person name="Clum A."/>
            <person name="Steindorff A."/>
            <person name="Ohm R.A."/>
            <person name="Martin F."/>
            <person name="Silar P."/>
            <person name="Natvig D.O."/>
            <person name="Lalanne C."/>
            <person name="Gautier V."/>
            <person name="Ament-Velasquez S.L."/>
            <person name="Kruys A."/>
            <person name="Hutchinson M.I."/>
            <person name="Powell A.J."/>
            <person name="Barry K."/>
            <person name="Miller A.N."/>
            <person name="Grigoriev I.V."/>
            <person name="Debuchy R."/>
            <person name="Gladieux P."/>
            <person name="Hiltunen Thoren M."/>
            <person name="Johannesson H."/>
        </authorList>
    </citation>
    <scope>NUCLEOTIDE SEQUENCE</scope>
    <source>
        <strain evidence="16">CBS 990.96</strain>
    </source>
</reference>
<feature type="region of interest" description="Disordered" evidence="12">
    <location>
        <begin position="825"/>
        <end position="853"/>
    </location>
</feature>
<keyword evidence="6" id="KW-0547">Nucleotide-binding</keyword>
<dbReference type="InterPro" id="IPR036640">
    <property type="entry name" value="ABC1_TM_sf"/>
</dbReference>
<feature type="domain" description="ABC transporter" evidence="14">
    <location>
        <begin position="1206"/>
        <end position="1427"/>
    </location>
</feature>
<name>A0AAN6YP23_9PEZI</name>
<feature type="transmembrane region" description="Helical" evidence="13">
    <location>
        <begin position="1112"/>
        <end position="1134"/>
    </location>
</feature>
<feature type="transmembrane region" description="Helical" evidence="13">
    <location>
        <begin position="268"/>
        <end position="293"/>
    </location>
</feature>
<comment type="subcellular location">
    <subcellularLocation>
        <location evidence="1">Cell membrane</location>
        <topology evidence="1">Multi-pass membrane protein</topology>
    </subcellularLocation>
</comment>
<dbReference type="Pfam" id="PF00005">
    <property type="entry name" value="ABC_tran"/>
    <property type="match status" value="2"/>
</dbReference>
<protein>
    <submittedName>
        <fullName evidence="16">ABC transporter</fullName>
    </submittedName>
</protein>
<dbReference type="PANTHER" id="PTHR24223">
    <property type="entry name" value="ATP-BINDING CASSETTE SUB-FAMILY C"/>
    <property type="match status" value="1"/>
</dbReference>
<feature type="transmembrane region" description="Helical" evidence="13">
    <location>
        <begin position="491"/>
        <end position="517"/>
    </location>
</feature>
<evidence type="ECO:0000256" key="2">
    <source>
        <dbReference type="ARBA" id="ARBA00009726"/>
    </source>
</evidence>
<feature type="compositionally biased region" description="Polar residues" evidence="12">
    <location>
        <begin position="831"/>
        <end position="851"/>
    </location>
</feature>
<evidence type="ECO:0000256" key="3">
    <source>
        <dbReference type="ARBA" id="ARBA00022448"/>
    </source>
</evidence>
<evidence type="ECO:0000256" key="6">
    <source>
        <dbReference type="ARBA" id="ARBA00022741"/>
    </source>
</evidence>
<evidence type="ECO:0000313" key="16">
    <source>
        <dbReference type="EMBL" id="KAK4222045.1"/>
    </source>
</evidence>
<evidence type="ECO:0000256" key="12">
    <source>
        <dbReference type="SAM" id="MobiDB-lite"/>
    </source>
</evidence>
<evidence type="ECO:0000256" key="11">
    <source>
        <dbReference type="ARBA" id="ARBA00059074"/>
    </source>
</evidence>
<feature type="transmembrane region" description="Helical" evidence="13">
    <location>
        <begin position="890"/>
        <end position="910"/>
    </location>
</feature>
<feature type="transmembrane region" description="Helical" evidence="13">
    <location>
        <begin position="162"/>
        <end position="181"/>
    </location>
</feature>
<dbReference type="PROSITE" id="PS50929">
    <property type="entry name" value="ABC_TM1F"/>
    <property type="match status" value="2"/>
</dbReference>
<keyword evidence="5 13" id="KW-0812">Transmembrane</keyword>
<feature type="domain" description="ABC transmembrane type-1" evidence="15">
    <location>
        <begin position="281"/>
        <end position="557"/>
    </location>
</feature>
<evidence type="ECO:0000256" key="5">
    <source>
        <dbReference type="ARBA" id="ARBA00022692"/>
    </source>
</evidence>
<evidence type="ECO:0000259" key="15">
    <source>
        <dbReference type="PROSITE" id="PS50929"/>
    </source>
</evidence>
<organism evidence="16 17">
    <name type="scientific">Podospora fimiseda</name>
    <dbReference type="NCBI Taxonomy" id="252190"/>
    <lineage>
        <taxon>Eukaryota</taxon>
        <taxon>Fungi</taxon>
        <taxon>Dikarya</taxon>
        <taxon>Ascomycota</taxon>
        <taxon>Pezizomycotina</taxon>
        <taxon>Sordariomycetes</taxon>
        <taxon>Sordariomycetidae</taxon>
        <taxon>Sordariales</taxon>
        <taxon>Podosporaceae</taxon>
        <taxon>Podospora</taxon>
    </lineage>
</organism>
<dbReference type="InterPro" id="IPR044746">
    <property type="entry name" value="ABCC_6TM_D1"/>
</dbReference>
<keyword evidence="4" id="KW-1003">Cell membrane</keyword>
<feature type="transmembrane region" description="Helical" evidence="13">
    <location>
        <begin position="103"/>
        <end position="122"/>
    </location>
</feature>
<dbReference type="InterPro" id="IPR011527">
    <property type="entry name" value="ABC1_TM_dom"/>
</dbReference>
<dbReference type="InterPro" id="IPR017871">
    <property type="entry name" value="ABC_transporter-like_CS"/>
</dbReference>
<evidence type="ECO:0000256" key="10">
    <source>
        <dbReference type="ARBA" id="ARBA00023180"/>
    </source>
</evidence>
<keyword evidence="17" id="KW-1185">Reference proteome</keyword>
<dbReference type="InterPro" id="IPR044726">
    <property type="entry name" value="ABCC_6TM_D2"/>
</dbReference>
<feature type="transmembrane region" description="Helical" evidence="13">
    <location>
        <begin position="33"/>
        <end position="53"/>
    </location>
</feature>
<evidence type="ECO:0000256" key="8">
    <source>
        <dbReference type="ARBA" id="ARBA00022989"/>
    </source>
</evidence>
<dbReference type="CDD" id="cd18580">
    <property type="entry name" value="ABC_6TM_ABCC_D2"/>
    <property type="match status" value="1"/>
</dbReference>
<dbReference type="Proteomes" id="UP001301958">
    <property type="component" value="Unassembled WGS sequence"/>
</dbReference>
<feature type="transmembrane region" description="Helical" evidence="13">
    <location>
        <begin position="313"/>
        <end position="335"/>
    </location>
</feature>
<dbReference type="GO" id="GO:0016887">
    <property type="term" value="F:ATP hydrolysis activity"/>
    <property type="evidence" value="ECO:0007669"/>
    <property type="project" value="InterPro"/>
</dbReference>
<evidence type="ECO:0000313" key="17">
    <source>
        <dbReference type="Proteomes" id="UP001301958"/>
    </source>
</evidence>
<dbReference type="GO" id="GO:0005524">
    <property type="term" value="F:ATP binding"/>
    <property type="evidence" value="ECO:0007669"/>
    <property type="project" value="UniProtKB-KW"/>
</dbReference>
<comment type="caution">
    <text evidence="16">The sequence shown here is derived from an EMBL/GenBank/DDBJ whole genome shotgun (WGS) entry which is preliminary data.</text>
</comment>
<proteinExistence type="inferred from homology"/>
<dbReference type="InterPro" id="IPR003439">
    <property type="entry name" value="ABC_transporter-like_ATP-bd"/>
</dbReference>
<dbReference type="GO" id="GO:0140359">
    <property type="term" value="F:ABC-type transporter activity"/>
    <property type="evidence" value="ECO:0007669"/>
    <property type="project" value="InterPro"/>
</dbReference>
<keyword evidence="9 13" id="KW-0472">Membrane</keyword>
<dbReference type="PROSITE" id="PS50893">
    <property type="entry name" value="ABC_TRANSPORTER_2"/>
    <property type="match status" value="2"/>
</dbReference>
<dbReference type="InterPro" id="IPR056227">
    <property type="entry name" value="TMD0_ABC"/>
</dbReference>
<keyword evidence="7" id="KW-0067">ATP-binding</keyword>
<dbReference type="InterPro" id="IPR003593">
    <property type="entry name" value="AAA+_ATPase"/>
</dbReference>
<dbReference type="PROSITE" id="PS00211">
    <property type="entry name" value="ABC_TRANSPORTER_1"/>
    <property type="match status" value="2"/>
</dbReference>
<evidence type="ECO:0000256" key="1">
    <source>
        <dbReference type="ARBA" id="ARBA00004651"/>
    </source>
</evidence>
<dbReference type="FunFam" id="1.20.1560.10:FF:000055">
    <property type="entry name" value="ABC multidrug transporter (Eurofung)"/>
    <property type="match status" value="1"/>
</dbReference>
<keyword evidence="8 13" id="KW-1133">Transmembrane helix</keyword>